<dbReference type="InterPro" id="IPR052728">
    <property type="entry name" value="O2_lipid_transport_reg"/>
</dbReference>
<dbReference type="PANTHER" id="PTHR11161:SF22">
    <property type="entry name" value="ACYLTRANSFERASE 3 DOMAIN-CONTAINING PROTEIN-RELATED"/>
    <property type="match status" value="1"/>
</dbReference>
<feature type="transmembrane region" description="Helical" evidence="1">
    <location>
        <begin position="147"/>
        <end position="168"/>
    </location>
</feature>
<feature type="domain" description="Acyltransferase 3" evidence="2">
    <location>
        <begin position="11"/>
        <end position="176"/>
    </location>
</feature>
<dbReference type="InterPro" id="IPR002656">
    <property type="entry name" value="Acyl_transf_3_dom"/>
</dbReference>
<dbReference type="Proteomes" id="UP000814243">
    <property type="component" value="Unassembled WGS sequence"/>
</dbReference>
<evidence type="ECO:0000259" key="2">
    <source>
        <dbReference type="Pfam" id="PF01757"/>
    </source>
</evidence>
<evidence type="ECO:0000256" key="1">
    <source>
        <dbReference type="SAM" id="Phobius"/>
    </source>
</evidence>
<dbReference type="Pfam" id="PF01757">
    <property type="entry name" value="Acyl_transf_3"/>
    <property type="match status" value="1"/>
</dbReference>
<dbReference type="GO" id="GO:0016747">
    <property type="term" value="F:acyltransferase activity, transferring groups other than amino-acyl groups"/>
    <property type="evidence" value="ECO:0007669"/>
    <property type="project" value="InterPro"/>
</dbReference>
<name>A0A922SHW7_SPOEX</name>
<proteinExistence type="predicted"/>
<gene>
    <name evidence="3" type="ORF">HF086_010944</name>
</gene>
<keyword evidence="1" id="KW-0812">Transmembrane</keyword>
<reference evidence="3" key="1">
    <citation type="journal article" date="2021" name="G3 (Bethesda)">
        <title>Genome and transcriptome analysis of the beet armyworm Spodoptera exigua reveals targets for pest control. .</title>
        <authorList>
            <person name="Simon S."/>
            <person name="Breeschoten T."/>
            <person name="Jansen H.J."/>
            <person name="Dirks R.P."/>
            <person name="Schranz M.E."/>
            <person name="Ros V.I.D."/>
        </authorList>
    </citation>
    <scope>NUCLEOTIDE SEQUENCE</scope>
    <source>
        <strain evidence="3">TB_SE_WUR_2020</strain>
    </source>
</reference>
<accession>A0A922SHW7</accession>
<dbReference type="EMBL" id="JACEFF010000446">
    <property type="protein sequence ID" value="KAH9637533.1"/>
    <property type="molecule type" value="Genomic_DNA"/>
</dbReference>
<feature type="transmembrane region" description="Helical" evidence="1">
    <location>
        <begin position="56"/>
        <end position="74"/>
    </location>
</feature>
<comment type="caution">
    <text evidence="3">The sequence shown here is derived from an EMBL/GenBank/DDBJ whole genome shotgun (WGS) entry which is preliminary data.</text>
</comment>
<feature type="transmembrane region" description="Helical" evidence="1">
    <location>
        <begin position="6"/>
        <end position="29"/>
    </location>
</feature>
<organism evidence="3 4">
    <name type="scientific">Spodoptera exigua</name>
    <name type="common">Beet armyworm</name>
    <name type="synonym">Noctua fulgens</name>
    <dbReference type="NCBI Taxonomy" id="7107"/>
    <lineage>
        <taxon>Eukaryota</taxon>
        <taxon>Metazoa</taxon>
        <taxon>Ecdysozoa</taxon>
        <taxon>Arthropoda</taxon>
        <taxon>Hexapoda</taxon>
        <taxon>Insecta</taxon>
        <taxon>Pterygota</taxon>
        <taxon>Neoptera</taxon>
        <taxon>Endopterygota</taxon>
        <taxon>Lepidoptera</taxon>
        <taxon>Glossata</taxon>
        <taxon>Ditrysia</taxon>
        <taxon>Noctuoidea</taxon>
        <taxon>Noctuidae</taxon>
        <taxon>Amphipyrinae</taxon>
        <taxon>Spodoptera</taxon>
    </lineage>
</organism>
<protein>
    <recommendedName>
        <fullName evidence="2">Acyltransferase 3 domain-containing protein</fullName>
    </recommendedName>
</protein>
<evidence type="ECO:0000313" key="4">
    <source>
        <dbReference type="Proteomes" id="UP000814243"/>
    </source>
</evidence>
<feature type="transmembrane region" description="Helical" evidence="1">
    <location>
        <begin position="120"/>
        <end position="140"/>
    </location>
</feature>
<evidence type="ECO:0000313" key="3">
    <source>
        <dbReference type="EMBL" id="KAH9637533.1"/>
    </source>
</evidence>
<keyword evidence="1" id="KW-1133">Transmembrane helix</keyword>
<dbReference type="PANTHER" id="PTHR11161">
    <property type="entry name" value="O-ACYLTRANSFERASE"/>
    <property type="match status" value="1"/>
</dbReference>
<keyword evidence="1" id="KW-0472">Membrane</keyword>
<sequence>MRGSIDVILMTNSTLVVQIFFIMSSFLLAHKLLQQRRRGDHVPPFSTFMDTMFNRIIRVSPSYWVVVWFAASWWQRTGRGPLWAPMVASEAAVCRRKWWTHLLYLNNILYADDKCLIQTWYLAADMQLYAVCLALTLMLWRWRRAAVVVLTALLVGSMALLFGLAYSWNLVPTYVMHRPESVWLAYRDEPSFNVLYQSPLGNVPGALAGLLLAHLHHMLLDLDVQLPRYKVSNSY</sequence>
<dbReference type="AlphaFoldDB" id="A0A922SHW7"/>